<dbReference type="eggNOG" id="ENOG502RYFW">
    <property type="taxonomic scope" value="Eukaryota"/>
</dbReference>
<feature type="compositionally biased region" description="Polar residues" evidence="1">
    <location>
        <begin position="539"/>
        <end position="548"/>
    </location>
</feature>
<gene>
    <name evidence="3" type="ORF">HMPREF1541_07827</name>
</gene>
<evidence type="ECO:0000256" key="1">
    <source>
        <dbReference type="SAM" id="MobiDB-lite"/>
    </source>
</evidence>
<dbReference type="OrthoDB" id="4114825at2759"/>
<dbReference type="InterPro" id="IPR058317">
    <property type="entry name" value="DUF8004"/>
</dbReference>
<feature type="domain" description="DUF8004" evidence="2">
    <location>
        <begin position="175"/>
        <end position="262"/>
    </location>
</feature>
<dbReference type="HOGENOM" id="CLU_010761_2_0_1"/>
<dbReference type="Proteomes" id="UP000030752">
    <property type="component" value="Unassembled WGS sequence"/>
</dbReference>
<dbReference type="Pfam" id="PF26013">
    <property type="entry name" value="DUF8004"/>
    <property type="match status" value="1"/>
</dbReference>
<reference evidence="3 4" key="1">
    <citation type="submission" date="2013-03" db="EMBL/GenBank/DDBJ databases">
        <title>The Genome Sequence of Phialophora europaea CBS 101466.</title>
        <authorList>
            <consortium name="The Broad Institute Genomics Platform"/>
            <person name="Cuomo C."/>
            <person name="de Hoog S."/>
            <person name="Gorbushina A."/>
            <person name="Walker B."/>
            <person name="Young S.K."/>
            <person name="Zeng Q."/>
            <person name="Gargeya S."/>
            <person name="Fitzgerald M."/>
            <person name="Haas B."/>
            <person name="Abouelleil A."/>
            <person name="Allen A.W."/>
            <person name="Alvarado L."/>
            <person name="Arachchi H.M."/>
            <person name="Berlin A.M."/>
            <person name="Chapman S.B."/>
            <person name="Gainer-Dewar J."/>
            <person name="Goldberg J."/>
            <person name="Griggs A."/>
            <person name="Gujja S."/>
            <person name="Hansen M."/>
            <person name="Howarth C."/>
            <person name="Imamovic A."/>
            <person name="Ireland A."/>
            <person name="Larimer J."/>
            <person name="McCowan C."/>
            <person name="Murphy C."/>
            <person name="Pearson M."/>
            <person name="Poon T.W."/>
            <person name="Priest M."/>
            <person name="Roberts A."/>
            <person name="Saif S."/>
            <person name="Shea T."/>
            <person name="Sisk P."/>
            <person name="Sykes S."/>
            <person name="Wortman J."/>
            <person name="Nusbaum C."/>
            <person name="Birren B."/>
        </authorList>
    </citation>
    <scope>NUCLEOTIDE SEQUENCE [LARGE SCALE GENOMIC DNA]</scope>
    <source>
        <strain evidence="3 4">CBS 101466</strain>
    </source>
</reference>
<protein>
    <recommendedName>
        <fullName evidence="2">DUF8004 domain-containing protein</fullName>
    </recommendedName>
</protein>
<keyword evidence="4" id="KW-1185">Reference proteome</keyword>
<evidence type="ECO:0000313" key="3">
    <source>
        <dbReference type="EMBL" id="ETN36840.1"/>
    </source>
</evidence>
<dbReference type="InParanoid" id="W2RKI5"/>
<dbReference type="AlphaFoldDB" id="W2RKI5"/>
<dbReference type="PANTHER" id="PTHR39601">
    <property type="entry name" value="CHORIOGENIN HMINOR"/>
    <property type="match status" value="1"/>
</dbReference>
<organism evidence="3 4">
    <name type="scientific">Cyphellophora europaea (strain CBS 101466)</name>
    <name type="common">Phialophora europaea</name>
    <dbReference type="NCBI Taxonomy" id="1220924"/>
    <lineage>
        <taxon>Eukaryota</taxon>
        <taxon>Fungi</taxon>
        <taxon>Dikarya</taxon>
        <taxon>Ascomycota</taxon>
        <taxon>Pezizomycotina</taxon>
        <taxon>Eurotiomycetes</taxon>
        <taxon>Chaetothyriomycetidae</taxon>
        <taxon>Chaetothyriales</taxon>
        <taxon>Cyphellophoraceae</taxon>
        <taxon>Cyphellophora</taxon>
    </lineage>
</organism>
<dbReference type="GeneID" id="19975166"/>
<feature type="region of interest" description="Disordered" evidence="1">
    <location>
        <begin position="652"/>
        <end position="710"/>
    </location>
</feature>
<dbReference type="VEuPathDB" id="FungiDB:HMPREF1541_07827"/>
<feature type="compositionally biased region" description="Polar residues" evidence="1">
    <location>
        <begin position="657"/>
        <end position="698"/>
    </location>
</feature>
<dbReference type="RefSeq" id="XP_008720372.1">
    <property type="nucleotide sequence ID" value="XM_008722150.1"/>
</dbReference>
<accession>W2RKI5</accession>
<evidence type="ECO:0000313" key="4">
    <source>
        <dbReference type="Proteomes" id="UP000030752"/>
    </source>
</evidence>
<sequence length="760" mass="85402">MGRLQGRITKEDIREAGFRRWDGQNRITTDWVNVFFEPELYWPDGDTFVYLREPGASSRGPAFKVHTVRLREKGFHSLLKRCVPQTKLHLSTQCLISNCPGCRDHGLSYELYIPAPPRSGLESTLDHHTTTRNFFAWLYALPLAGRALGKSLVDLKARIDLYRPAEDERNSVGVLSFTEKQKYLDFRECVDHALAALRLAEVLQVEDLWIDAFAHCVGMDRCGLRDSVEYPHVSAESKILINQARLGLDVKLQKVSKTVANFFEDELSSAFLGLPQVARDHLDRFRSFLHAYYIEQHGFWPPNKFEDEAVQRLVCNGMYVDFRNLYMHLVDPTSSASNMDADLSTTGGVCVLQNVKSFDTRHHLTPLPQPLPKMPSVATVNIGTLERRQRRNSWNPIARHREDKERRNAQHMQALIDSTNRDWTLMNNVLVRRYSEFEIEAAVDELDTISLADGRKVRWIVVYAIYHILISITQAPKQVRNAEGLSYSLCCEAPALMPWEGDRGRKSSQVKACDDTTLEPDTLHSHTNTAPPSPGGITRTLSKTSIASTPGAVKRSTSSVSTIKERRQTIHGDFPERSASSKSLKRRSSSLRRLMSVKKTGVDEAVPAVPALPNLKIPNKRAAFCEIYVPGYGNGLNHVKLQTEVSMTELPMIDGDTTPSVPQLPGNPSVSRESSNASNNSTWSKTTSMNGTEASTPDASPLPGSESTSELDLLCEKAQATIETRVIDLRDDGLDTVHFNTRTWDDMLNVLDKRKFGLTR</sequence>
<proteinExistence type="predicted"/>
<dbReference type="STRING" id="1220924.W2RKI5"/>
<feature type="region of interest" description="Disordered" evidence="1">
    <location>
        <begin position="516"/>
        <end position="563"/>
    </location>
</feature>
<name>W2RKI5_CYPE1</name>
<evidence type="ECO:0000259" key="2">
    <source>
        <dbReference type="Pfam" id="PF26013"/>
    </source>
</evidence>
<dbReference type="PANTHER" id="PTHR39601:SF1">
    <property type="entry name" value="CHORIOGENIN HMINOR"/>
    <property type="match status" value="1"/>
</dbReference>
<dbReference type="EMBL" id="KB822724">
    <property type="protein sequence ID" value="ETN36840.1"/>
    <property type="molecule type" value="Genomic_DNA"/>
</dbReference>